<accession>A0AA48HAR5</accession>
<organism evidence="2 3">
    <name type="scientific">Mesoterricola silvestris</name>
    <dbReference type="NCBI Taxonomy" id="2927979"/>
    <lineage>
        <taxon>Bacteria</taxon>
        <taxon>Pseudomonadati</taxon>
        <taxon>Acidobacteriota</taxon>
        <taxon>Holophagae</taxon>
        <taxon>Holophagales</taxon>
        <taxon>Holophagaceae</taxon>
        <taxon>Mesoterricola</taxon>
    </lineage>
</organism>
<keyword evidence="3" id="KW-1185">Reference proteome</keyword>
<dbReference type="RefSeq" id="WP_316413540.1">
    <property type="nucleotide sequence ID" value="NZ_AP027080.1"/>
</dbReference>
<dbReference type="AlphaFoldDB" id="A0AA48HAR5"/>
<gene>
    <name evidence="2" type="ORF">METEAL_40420</name>
</gene>
<keyword evidence="1" id="KW-0732">Signal</keyword>
<dbReference type="EMBL" id="AP027080">
    <property type="protein sequence ID" value="BDU74868.1"/>
    <property type="molecule type" value="Genomic_DNA"/>
</dbReference>
<evidence type="ECO:0000313" key="2">
    <source>
        <dbReference type="EMBL" id="BDU74868.1"/>
    </source>
</evidence>
<feature type="signal peptide" evidence="1">
    <location>
        <begin position="1"/>
        <end position="21"/>
    </location>
</feature>
<protein>
    <submittedName>
        <fullName evidence="2">Uncharacterized protein</fullName>
    </submittedName>
</protein>
<dbReference type="KEGG" id="msil:METEAL_40420"/>
<reference evidence="3" key="1">
    <citation type="journal article" date="2023" name="Int. J. Syst. Evol. Microbiol.">
        <title>Mesoterricola silvestris gen. nov., sp. nov., Mesoterricola sediminis sp. nov., Geothrix oryzae sp. nov., Geothrix edaphica sp. nov., Geothrix rubra sp. nov., and Geothrix limicola sp. nov., six novel members of Acidobacteriota isolated from soils.</title>
        <authorList>
            <person name="Itoh H."/>
            <person name="Sugisawa Y."/>
            <person name="Mise K."/>
            <person name="Xu Z."/>
            <person name="Kuniyasu M."/>
            <person name="Ushijima N."/>
            <person name="Kawano K."/>
            <person name="Kobayashi E."/>
            <person name="Shiratori Y."/>
            <person name="Masuda Y."/>
            <person name="Senoo K."/>
        </authorList>
    </citation>
    <scope>NUCLEOTIDE SEQUENCE [LARGE SCALE GENOMIC DNA]</scope>
    <source>
        <strain evidence="3">W79</strain>
    </source>
</reference>
<proteinExistence type="predicted"/>
<evidence type="ECO:0000313" key="3">
    <source>
        <dbReference type="Proteomes" id="UP001238179"/>
    </source>
</evidence>
<dbReference type="Proteomes" id="UP001238179">
    <property type="component" value="Chromosome"/>
</dbReference>
<name>A0AA48HAR5_9BACT</name>
<evidence type="ECO:0000256" key="1">
    <source>
        <dbReference type="SAM" id="SignalP"/>
    </source>
</evidence>
<sequence length="287" mass="31817">MVSFLKSAMVGCILVPTPAPASPTDEQVRQQCLEARAALDAWKAHPAPRGKVMLVLGARTQEAGRFRDPSLEAAVAPLWVFASLDAHAPSPEPHVQLDFNRAMHLHHLAAAFAGQIDGILFDHSVVKFTEWTGIHYQMLKRLLAPRGTLFLPIESWGGLSFGVNPGHLHDPLDQDRPTGDRDFDARRFGRILHLAMIRSERIRSVAGHPLTWLPGMLQVPMNWLSLPPELRAGALAFWKDTYLVPELRKNLGNRTGFRTIARVRFTPAFLKAHPSCAGGVEYLACKP</sequence>
<feature type="chain" id="PRO_5041395725" evidence="1">
    <location>
        <begin position="22"/>
        <end position="287"/>
    </location>
</feature>